<dbReference type="PROSITE" id="PS00629">
    <property type="entry name" value="IMP_1"/>
    <property type="match status" value="1"/>
</dbReference>
<dbReference type="GO" id="GO:0000103">
    <property type="term" value="P:sulfate assimilation"/>
    <property type="evidence" value="ECO:0007669"/>
    <property type="project" value="TreeGrafter"/>
</dbReference>
<evidence type="ECO:0000256" key="9">
    <source>
        <dbReference type="HAMAP-Rule" id="MF_02095"/>
    </source>
</evidence>
<feature type="binding site" evidence="9">
    <location>
        <position position="76"/>
    </location>
    <ligand>
        <name>substrate</name>
    </ligand>
</feature>
<evidence type="ECO:0000256" key="7">
    <source>
        <dbReference type="ARBA" id="ARBA00022842"/>
    </source>
</evidence>
<feature type="binding site" evidence="9">
    <location>
        <position position="227"/>
    </location>
    <ligand>
        <name>Mg(2+)</name>
        <dbReference type="ChEBI" id="CHEBI:18420"/>
        <label>2</label>
    </ligand>
</feature>
<dbReference type="InterPro" id="IPR020550">
    <property type="entry name" value="Inositol_monophosphatase_CS"/>
</dbReference>
<feature type="binding site" evidence="10">
    <location>
        <position position="97"/>
    </location>
    <ligand>
        <name>Mg(2+)</name>
        <dbReference type="ChEBI" id="CHEBI:18420"/>
        <label>1</label>
        <note>catalytic</note>
    </ligand>
</feature>
<reference evidence="11 12" key="1">
    <citation type="submission" date="2018-10" db="EMBL/GenBank/DDBJ databases">
        <title>The genome of Lysobacter enzymogenes OH11.</title>
        <authorList>
            <person name="Liu F."/>
            <person name="Zhao Y."/>
            <person name="Qian G."/>
            <person name="Chen Y."/>
            <person name="Xu H."/>
        </authorList>
    </citation>
    <scope>NUCLEOTIDE SEQUENCE [LARGE SCALE GENOMIC DNA]</scope>
    <source>
        <strain evidence="11 12">OH11</strain>
    </source>
</reference>
<dbReference type="CDD" id="cd01638">
    <property type="entry name" value="CysQ"/>
    <property type="match status" value="1"/>
</dbReference>
<proteinExistence type="inferred from homology"/>
<dbReference type="PRINTS" id="PR00377">
    <property type="entry name" value="IMPHPHTASES"/>
</dbReference>
<keyword evidence="8 9" id="KW-0472">Membrane</keyword>
<protein>
    <recommendedName>
        <fullName evidence="9">3'(2'),5'-bisphosphate nucleotidase CysQ</fullName>
        <ecNumber evidence="9">3.1.3.7</ecNumber>
    </recommendedName>
    <alternativeName>
        <fullName evidence="9">3'(2'),5-bisphosphonucleoside 3'(2')-phosphohydrolase</fullName>
    </alternativeName>
    <alternativeName>
        <fullName evidence="9">3'-phosphoadenosine 5'-phosphate phosphatase</fullName>
        <shortName evidence="9">PAP phosphatase</shortName>
    </alternativeName>
</protein>
<dbReference type="InterPro" id="IPR006240">
    <property type="entry name" value="CysQ"/>
</dbReference>
<keyword evidence="6 9" id="KW-0378">Hydrolase</keyword>
<dbReference type="GO" id="GO:0050427">
    <property type="term" value="P:3'-phosphoadenosine 5'-phosphosulfate metabolic process"/>
    <property type="evidence" value="ECO:0007669"/>
    <property type="project" value="TreeGrafter"/>
</dbReference>
<keyword evidence="3 9" id="KW-1003">Cell membrane</keyword>
<dbReference type="FunFam" id="3.40.190.80:FF:000005">
    <property type="entry name" value="3'(2'),5'-bisphosphate nucleotidase CysQ"/>
    <property type="match status" value="1"/>
</dbReference>
<gene>
    <name evidence="9 11" type="primary">cysQ</name>
    <name evidence="11" type="ORF">D9T17_08730</name>
</gene>
<comment type="subcellular location">
    <subcellularLocation>
        <location evidence="9">Cell inner membrane</location>
        <topology evidence="9">Peripheral membrane protein</topology>
        <orientation evidence="9">Cytoplasmic side</orientation>
    </subcellularLocation>
</comment>
<evidence type="ECO:0000256" key="8">
    <source>
        <dbReference type="ARBA" id="ARBA00023136"/>
    </source>
</evidence>
<feature type="binding site" evidence="9">
    <location>
        <position position="99"/>
    </location>
    <ligand>
        <name>Mg(2+)</name>
        <dbReference type="ChEBI" id="CHEBI:18420"/>
        <label>1</label>
    </ligand>
</feature>
<evidence type="ECO:0000256" key="10">
    <source>
        <dbReference type="PIRSR" id="PIRSR600760-2"/>
    </source>
</evidence>
<accession>A0A3N2RJL7</accession>
<dbReference type="Gene3D" id="3.30.540.10">
    <property type="entry name" value="Fructose-1,6-Bisphosphatase, subunit A, domain 1"/>
    <property type="match status" value="1"/>
</dbReference>
<evidence type="ECO:0000313" key="11">
    <source>
        <dbReference type="EMBL" id="ROU07599.1"/>
    </source>
</evidence>
<dbReference type="GO" id="GO:0046854">
    <property type="term" value="P:phosphatidylinositol phosphate biosynthetic process"/>
    <property type="evidence" value="ECO:0007669"/>
    <property type="project" value="InterPro"/>
</dbReference>
<evidence type="ECO:0000313" key="12">
    <source>
        <dbReference type="Proteomes" id="UP000275910"/>
    </source>
</evidence>
<dbReference type="Gene3D" id="3.40.190.80">
    <property type="match status" value="1"/>
</dbReference>
<dbReference type="GO" id="GO:0005886">
    <property type="term" value="C:plasma membrane"/>
    <property type="evidence" value="ECO:0007669"/>
    <property type="project" value="UniProtKB-SubCell"/>
</dbReference>
<feature type="binding site" evidence="10">
    <location>
        <position position="227"/>
    </location>
    <ligand>
        <name>Mg(2+)</name>
        <dbReference type="ChEBI" id="CHEBI:18420"/>
        <label>1</label>
        <note>catalytic</note>
    </ligand>
</feature>
<keyword evidence="5 9" id="KW-0479">Metal-binding</keyword>
<dbReference type="EMBL" id="RCTY01000021">
    <property type="protein sequence ID" value="ROU07599.1"/>
    <property type="molecule type" value="Genomic_DNA"/>
</dbReference>
<dbReference type="SUPFAM" id="SSF56655">
    <property type="entry name" value="Carbohydrate phosphatase"/>
    <property type="match status" value="1"/>
</dbReference>
<feature type="binding site" evidence="9">
    <location>
        <position position="76"/>
    </location>
    <ligand>
        <name>Mg(2+)</name>
        <dbReference type="ChEBI" id="CHEBI:18420"/>
        <label>1</label>
    </ligand>
</feature>
<keyword evidence="4 9" id="KW-0997">Cell inner membrane</keyword>
<feature type="binding site" evidence="9">
    <location>
        <position position="97"/>
    </location>
    <ligand>
        <name>Mg(2+)</name>
        <dbReference type="ChEBI" id="CHEBI:18420"/>
        <label>2</label>
    </ligand>
</feature>
<sequence length="279" mass="30067">MNAPAAPVLRADSALVEGAIAIARVAAAAILDIYDGEFAVERKADASPLTAADLAAHHAILAGLARLTPDIPVLSEESADEVSVEQRRGWERLWLVDPLDGTREFVKRNGEFSVNLALIERGEPVFGVVLAPVGGALWHGARGGHAYRRDGDQERRIQVQAPPAQPLRVAASRSHHSQRSDDFLARAHREAPGGIAMVSLGSSLKFCRIAEGSLDLYPRFGPTSEWDTAAGQCVLEAAGGELLDPQGRPFRYNQRESLLNGDFIALGDTSLPWRAWQDG</sequence>
<comment type="catalytic activity">
    <reaction evidence="1 9">
        <text>adenosine 3',5'-bisphosphate + H2O = AMP + phosphate</text>
        <dbReference type="Rhea" id="RHEA:10040"/>
        <dbReference type="ChEBI" id="CHEBI:15377"/>
        <dbReference type="ChEBI" id="CHEBI:43474"/>
        <dbReference type="ChEBI" id="CHEBI:58343"/>
        <dbReference type="ChEBI" id="CHEBI:456215"/>
        <dbReference type="EC" id="3.1.3.7"/>
    </reaction>
</comment>
<feature type="binding site" evidence="10">
    <location>
        <position position="99"/>
    </location>
    <ligand>
        <name>Mg(2+)</name>
        <dbReference type="ChEBI" id="CHEBI:18420"/>
        <label>1</label>
        <note>catalytic</note>
    </ligand>
</feature>
<dbReference type="InterPro" id="IPR050725">
    <property type="entry name" value="CysQ/Inositol_MonoPase"/>
</dbReference>
<dbReference type="PROSITE" id="PS00630">
    <property type="entry name" value="IMP_2"/>
    <property type="match status" value="1"/>
</dbReference>
<keyword evidence="7 9" id="KW-0460">Magnesium</keyword>
<name>A0A3N2RJL7_LYSEN</name>
<organism evidence="11 12">
    <name type="scientific">Lysobacter enzymogenes</name>
    <dbReference type="NCBI Taxonomy" id="69"/>
    <lineage>
        <taxon>Bacteria</taxon>
        <taxon>Pseudomonadati</taxon>
        <taxon>Pseudomonadota</taxon>
        <taxon>Gammaproteobacteria</taxon>
        <taxon>Lysobacterales</taxon>
        <taxon>Lysobacteraceae</taxon>
        <taxon>Lysobacter</taxon>
    </lineage>
</organism>
<evidence type="ECO:0000256" key="1">
    <source>
        <dbReference type="ARBA" id="ARBA00001625"/>
    </source>
</evidence>
<dbReference type="HAMAP" id="MF_02095">
    <property type="entry name" value="CysQ"/>
    <property type="match status" value="1"/>
</dbReference>
<feature type="binding site" evidence="9">
    <location>
        <begin position="99"/>
        <end position="102"/>
    </location>
    <ligand>
        <name>substrate</name>
    </ligand>
</feature>
<feature type="binding site" evidence="10">
    <location>
        <position position="100"/>
    </location>
    <ligand>
        <name>Mg(2+)</name>
        <dbReference type="ChEBI" id="CHEBI:18420"/>
        <label>1</label>
        <note>catalytic</note>
    </ligand>
</feature>
<dbReference type="Pfam" id="PF00459">
    <property type="entry name" value="Inositol_P"/>
    <property type="match status" value="1"/>
</dbReference>
<dbReference type="EC" id="3.1.3.7" evidence="9"/>
<dbReference type="GO" id="GO:0000287">
    <property type="term" value="F:magnesium ion binding"/>
    <property type="evidence" value="ECO:0007669"/>
    <property type="project" value="UniProtKB-UniRule"/>
</dbReference>
<comment type="function">
    <text evidence="9">Converts adenosine-3',5'-bisphosphate (PAP) to AMP.</text>
</comment>
<dbReference type="PANTHER" id="PTHR43028:SF5">
    <property type="entry name" value="3'(2'),5'-BISPHOSPHATE NUCLEOTIDASE 1"/>
    <property type="match status" value="1"/>
</dbReference>
<dbReference type="NCBIfam" id="TIGR01331">
    <property type="entry name" value="bisphos_cysQ"/>
    <property type="match status" value="1"/>
</dbReference>
<evidence type="ECO:0000256" key="5">
    <source>
        <dbReference type="ARBA" id="ARBA00022723"/>
    </source>
</evidence>
<feature type="binding site" evidence="10">
    <location>
        <position position="76"/>
    </location>
    <ligand>
        <name>Mg(2+)</name>
        <dbReference type="ChEBI" id="CHEBI:18420"/>
        <label>1</label>
        <note>catalytic</note>
    </ligand>
</feature>
<evidence type="ECO:0000256" key="3">
    <source>
        <dbReference type="ARBA" id="ARBA00022475"/>
    </source>
</evidence>
<dbReference type="GO" id="GO:0008441">
    <property type="term" value="F:3'(2'),5'-bisphosphate nucleotidase activity"/>
    <property type="evidence" value="ECO:0007669"/>
    <property type="project" value="UniProtKB-UniRule"/>
</dbReference>
<dbReference type="AlphaFoldDB" id="A0A3N2RJL7"/>
<feature type="binding site" evidence="9">
    <location>
        <position position="97"/>
    </location>
    <ligand>
        <name>Mg(2+)</name>
        <dbReference type="ChEBI" id="CHEBI:18420"/>
        <label>1</label>
    </ligand>
</feature>
<feature type="binding site" evidence="9">
    <location>
        <position position="100"/>
    </location>
    <ligand>
        <name>Mg(2+)</name>
        <dbReference type="ChEBI" id="CHEBI:18420"/>
        <label>2</label>
    </ligand>
</feature>
<evidence type="ECO:0000256" key="4">
    <source>
        <dbReference type="ARBA" id="ARBA00022519"/>
    </source>
</evidence>
<comment type="caution">
    <text evidence="11">The sequence shown here is derived from an EMBL/GenBank/DDBJ whole genome shotgun (WGS) entry which is preliminary data.</text>
</comment>
<dbReference type="InterPro" id="IPR020583">
    <property type="entry name" value="Inositol_monoP_metal-BS"/>
</dbReference>
<evidence type="ECO:0000256" key="6">
    <source>
        <dbReference type="ARBA" id="ARBA00022801"/>
    </source>
</evidence>
<feature type="binding site" evidence="9">
    <location>
        <position position="227"/>
    </location>
    <ligand>
        <name>substrate</name>
    </ligand>
</feature>
<evidence type="ECO:0000256" key="2">
    <source>
        <dbReference type="ARBA" id="ARBA00005289"/>
    </source>
</evidence>
<comment type="cofactor">
    <cofactor evidence="9 10">
        <name>Mg(2+)</name>
        <dbReference type="ChEBI" id="CHEBI:18420"/>
    </cofactor>
</comment>
<dbReference type="RefSeq" id="WP_123647077.1">
    <property type="nucleotide sequence ID" value="NZ_RCTY01000021.1"/>
</dbReference>
<dbReference type="InterPro" id="IPR000760">
    <property type="entry name" value="Inositol_monophosphatase-like"/>
</dbReference>
<dbReference type="Proteomes" id="UP000275910">
    <property type="component" value="Unassembled WGS sequence"/>
</dbReference>
<comment type="similarity">
    <text evidence="2 9">Belongs to the inositol monophosphatase superfamily. CysQ family.</text>
</comment>
<dbReference type="PANTHER" id="PTHR43028">
    <property type="entry name" value="3'(2'),5'-BISPHOSPHATE NUCLEOTIDASE 1"/>
    <property type="match status" value="1"/>
</dbReference>